<evidence type="ECO:0000256" key="1">
    <source>
        <dbReference type="ARBA" id="ARBA00001917"/>
    </source>
</evidence>
<reference evidence="6 7" key="1">
    <citation type="submission" date="2016-10" db="EMBL/GenBank/DDBJ databases">
        <authorList>
            <person name="Varghese N."/>
            <person name="Submissions S."/>
        </authorList>
    </citation>
    <scope>NUCLEOTIDE SEQUENCE [LARGE SCALE GENOMIC DNA]</scope>
    <source>
        <strain evidence="6 7">YR512</strain>
    </source>
</reference>
<dbReference type="SUPFAM" id="SSF50475">
    <property type="entry name" value="FMN-binding split barrel"/>
    <property type="match status" value="1"/>
</dbReference>
<evidence type="ECO:0000256" key="4">
    <source>
        <dbReference type="ARBA" id="ARBA00023002"/>
    </source>
</evidence>
<keyword evidence="3" id="KW-0288">FMN</keyword>
<feature type="domain" description="Pyridoxamine 5'-phosphate oxidase Alr4036 family FMN-binding" evidence="5">
    <location>
        <begin position="11"/>
        <end position="96"/>
    </location>
</feature>
<evidence type="ECO:0000256" key="2">
    <source>
        <dbReference type="ARBA" id="ARBA00022630"/>
    </source>
</evidence>
<dbReference type="InterPro" id="IPR000659">
    <property type="entry name" value="Pyridox_Oxase"/>
</dbReference>
<dbReference type="InterPro" id="IPR024624">
    <property type="entry name" value="Pyridox_Oxase_Alr4036_FMN-bd"/>
</dbReference>
<comment type="cofactor">
    <cofactor evidence="1">
        <name>FMN</name>
        <dbReference type="ChEBI" id="CHEBI:58210"/>
    </cofactor>
</comment>
<evidence type="ECO:0000259" key="5">
    <source>
        <dbReference type="Pfam" id="PF12766"/>
    </source>
</evidence>
<evidence type="ECO:0000313" key="6">
    <source>
        <dbReference type="EMBL" id="SFK43442.1"/>
    </source>
</evidence>
<name>A0A1I3ZHE0_9GAMM</name>
<comment type="caution">
    <text evidence="6">The sequence shown here is derived from an EMBL/GenBank/DDBJ whole genome shotgun (WGS) entry which is preliminary data.</text>
</comment>
<sequence>MSLREIDTACWQQLETGAREPDSGFHILTLASVDLQGKPQARTLVLRAVDREKRTLEFHTDMRSPKWQALAVNPEVTVLGYSAKTQLRLQGTVELHAAHSAVAEAAWQRLSHRTQQTYAGAAPGSDIGNPSRNIVNAEDNFGVLIIQINLLDWCLLARENNQRALLNYRSDGALTNSKWVHP</sequence>
<dbReference type="InterPro" id="IPR012349">
    <property type="entry name" value="Split_barrel_FMN-bd"/>
</dbReference>
<dbReference type="EMBL" id="FOSD01000007">
    <property type="protein sequence ID" value="SFK43442.1"/>
    <property type="molecule type" value="Genomic_DNA"/>
</dbReference>
<organism evidence="6 7">
    <name type="scientific">Candidatus Pantoea symbiotica</name>
    <dbReference type="NCBI Taxonomy" id="1884370"/>
    <lineage>
        <taxon>Bacteria</taxon>
        <taxon>Pseudomonadati</taxon>
        <taxon>Pseudomonadota</taxon>
        <taxon>Gammaproteobacteria</taxon>
        <taxon>Enterobacterales</taxon>
        <taxon>Erwiniaceae</taxon>
        <taxon>Pantoea</taxon>
    </lineage>
</organism>
<dbReference type="PANTHER" id="PTHR10851">
    <property type="entry name" value="PYRIDOXINE-5-PHOSPHATE OXIDASE"/>
    <property type="match status" value="1"/>
</dbReference>
<accession>A0A1I3ZHE0</accession>
<dbReference type="Gene3D" id="2.30.110.10">
    <property type="entry name" value="Electron Transport, Fmn-binding Protein, Chain A"/>
    <property type="match status" value="1"/>
</dbReference>
<keyword evidence="2" id="KW-0285">Flavoprotein</keyword>
<dbReference type="RefSeq" id="WP_008105688.1">
    <property type="nucleotide sequence ID" value="NZ_FOSD01000007.1"/>
</dbReference>
<gene>
    <name evidence="6" type="ORF">SAMN05518863_10726</name>
</gene>
<evidence type="ECO:0000313" key="7">
    <source>
        <dbReference type="Proteomes" id="UP000198841"/>
    </source>
</evidence>
<keyword evidence="7" id="KW-1185">Reference proteome</keyword>
<evidence type="ECO:0000256" key="3">
    <source>
        <dbReference type="ARBA" id="ARBA00022643"/>
    </source>
</evidence>
<protein>
    <submittedName>
        <fullName evidence="6">Pyridoxamine 5'-phosphate oxidase</fullName>
    </submittedName>
</protein>
<dbReference type="Pfam" id="PF12766">
    <property type="entry name" value="Pyridox_oxase_2"/>
    <property type="match status" value="1"/>
</dbReference>
<dbReference type="Proteomes" id="UP000198841">
    <property type="component" value="Unassembled WGS sequence"/>
</dbReference>
<dbReference type="PANTHER" id="PTHR10851:SF3">
    <property type="entry name" value="PYRIDOXINE_PYRIDOXAMINE 5'-PHOSPHATE OXIDASE 2"/>
    <property type="match status" value="1"/>
</dbReference>
<keyword evidence="4" id="KW-0560">Oxidoreductase</keyword>
<proteinExistence type="predicted"/>